<name>A0AAU9T9U0_THLAR</name>
<accession>A0AAU9T9U0</accession>
<dbReference type="PANTHER" id="PTHR36379:SF1">
    <property type="entry name" value="PUTATIVE RECOMBINATION INITIATION DEFECT 1-RELATED"/>
    <property type="match status" value="1"/>
</dbReference>
<reference evidence="1 2" key="1">
    <citation type="submission" date="2022-03" db="EMBL/GenBank/DDBJ databases">
        <authorList>
            <person name="Nunn A."/>
            <person name="Chopra R."/>
            <person name="Nunn A."/>
            <person name="Contreras Garrido A."/>
        </authorList>
    </citation>
    <scope>NUCLEOTIDE SEQUENCE [LARGE SCALE GENOMIC DNA]</scope>
</reference>
<evidence type="ECO:0000313" key="1">
    <source>
        <dbReference type="EMBL" id="CAH2079255.1"/>
    </source>
</evidence>
<dbReference type="SUPFAM" id="SSF48371">
    <property type="entry name" value="ARM repeat"/>
    <property type="match status" value="1"/>
</dbReference>
<proteinExistence type="predicted"/>
<dbReference type="GO" id="GO:0042138">
    <property type="term" value="P:meiotic DNA double-strand break formation"/>
    <property type="evidence" value="ECO:0007669"/>
    <property type="project" value="InterPro"/>
</dbReference>
<organism evidence="1 2">
    <name type="scientific">Thlaspi arvense</name>
    <name type="common">Field penny-cress</name>
    <dbReference type="NCBI Taxonomy" id="13288"/>
    <lineage>
        <taxon>Eukaryota</taxon>
        <taxon>Viridiplantae</taxon>
        <taxon>Streptophyta</taxon>
        <taxon>Embryophyta</taxon>
        <taxon>Tracheophyta</taxon>
        <taxon>Spermatophyta</taxon>
        <taxon>Magnoliopsida</taxon>
        <taxon>eudicotyledons</taxon>
        <taxon>Gunneridae</taxon>
        <taxon>Pentapetalae</taxon>
        <taxon>rosids</taxon>
        <taxon>malvids</taxon>
        <taxon>Brassicales</taxon>
        <taxon>Brassicaceae</taxon>
        <taxon>Thlaspideae</taxon>
        <taxon>Thlaspi</taxon>
    </lineage>
</organism>
<evidence type="ECO:0000313" key="2">
    <source>
        <dbReference type="Proteomes" id="UP000836841"/>
    </source>
</evidence>
<dbReference type="Proteomes" id="UP000836841">
    <property type="component" value="Chromosome 7"/>
</dbReference>
<keyword evidence="2" id="KW-1185">Reference proteome</keyword>
<dbReference type="InterPro" id="IPR044968">
    <property type="entry name" value="PRD1"/>
</dbReference>
<evidence type="ECO:0008006" key="3">
    <source>
        <dbReference type="Google" id="ProtNLM"/>
    </source>
</evidence>
<gene>
    <name evidence="1" type="ORF">TAV2_LOCUS25291</name>
</gene>
<dbReference type="EMBL" id="OU466863">
    <property type="protein sequence ID" value="CAH2079255.1"/>
    <property type="molecule type" value="Genomic_DNA"/>
</dbReference>
<dbReference type="InterPro" id="IPR016024">
    <property type="entry name" value="ARM-type_fold"/>
</dbReference>
<dbReference type="PANTHER" id="PTHR36379">
    <property type="entry name" value="PROTEIN PRD1"/>
    <property type="match status" value="1"/>
</dbReference>
<sequence>MLREDELGAEHNVRIERCTKKMSVEMAQMLSGQTLSASQARMHKIQRTMEAETEDSQEQDSDHLLHDAVADPNHQFPSPPCANGHRSTISLRTDQRGTFCFLCFSNLVSDPRVPTVHVSYALHQLSIALSEPVFLRTILSSHVHFLVSPLVHALSSFDDAPIAFQIMDTISLLYSAERSSIGEDFVERISAQLSSGALGWSRRQLHMLHCFGVLMSCENIDINSHIKDKESLVCQLVEGLQLPSEEIRGEILFVLYKFSALQFTEQNVDGIEVLSSLCHKLLCLSLEALAKTQRDDVRLNCVALLTIFAQQGLLASSHTSPVSSMSLDEVDDDPMQTAETVVARPCLDVLFAEAIKGPLLSTDSEVQIRTVDLIFHYVSQESIPSKQIQVLVEENVADYIFEILRLSECKDRVINSCLRVLDLFSLAEHSFRKKLVIGFPSVIQVLHYVGEVPYHPFQIQTLKLISSCISDFPGIASSSQVHEIALVLKRMLERYYSHEMGLFPDAFAMICSVFVSLMKTPSFAETPDVLSSLQESLRHAILACLSLPEKDSTQISHAVYLLNEVYAYCSAPTSINKTSCIELRHCVIDMCVSHLLPWFLANVNEINEEAALGIMETFHSVLLQNSDIQVVEFAEILVSSDWFSFSFGCLGNFSTDTMRQRVYLMLSSLVDVLQKHKTGSHIRDALPCLPSDPQDLLFLLGQDSSNNQELASCQLAALLIFHNSWIYNDRLADDKLVLASLEQYILVNRTSLIRTISDSPALLYLVNLYGLCRSLQNKRYQVSYSLEAERIVFHLLNEYGWDLGSIDIHLESLKWLFQQEHISKSLTYQIQNISRNNLIGNEVHNVYGDGRQRSLTHWFAKLISEGDNYAATLLVNLLSQLAEKEEQEDDVISILNLMTTVVSISPTASNQLSMHGTGNAIHRLVCGFSNSSLGTSSFTTLLLLLFNILASVQPGVLKNEESWDAVFIKLLNYLSLRDTDITQNHEGTMVIGILSLVLHHSSEGALVEASRSIVLNSYLVSAINTVVDVACSKGPALTQYQDETNIEEALAFTLPLYFFSLRSLQIVLAGSVDWQNFFGSSGNLETLPVLCIHCHNLCRLMHFGTPQIKLIASYCLLELFTGLSEQIDTKKEQLRCSSIYLKSVKAVLGGLVFYDDIRVATNSALCLSMILRLEDMEGRTEMLNTSSWYRFVAEEMSVSLAMPCSASSTFVNHHKPAVYVTVAMLRLRNKPVWVKTVFDESCISTMIQNLNGTNISREIVILFRELMQTQLLNSEQVAKLNHVFQASRKQMQRNGTLDETVEEEQVQRAISSIHDHGEVCNYLVYLMVSNSFPHTSASETYTQTKKQVLDEMEQFSKLLSTRENGITDTTPCMVYTRQKRYKTNANREVS</sequence>
<protein>
    <recommendedName>
        <fullName evidence="3">Protein PRD1</fullName>
    </recommendedName>
</protein>